<evidence type="ECO:0000313" key="2">
    <source>
        <dbReference type="EMBL" id="MCI13167.1"/>
    </source>
</evidence>
<protein>
    <submittedName>
        <fullName evidence="2">Uncharacterized protein</fullName>
    </submittedName>
</protein>
<feature type="region of interest" description="Disordered" evidence="1">
    <location>
        <begin position="18"/>
        <end position="79"/>
    </location>
</feature>
<keyword evidence="3" id="KW-1185">Reference proteome</keyword>
<comment type="caution">
    <text evidence="2">The sequence shown here is derived from an EMBL/GenBank/DDBJ whole genome shotgun (WGS) entry which is preliminary data.</text>
</comment>
<dbReference type="Proteomes" id="UP000265520">
    <property type="component" value="Unassembled WGS sequence"/>
</dbReference>
<reference evidence="2 3" key="1">
    <citation type="journal article" date="2018" name="Front. Plant Sci.">
        <title>Red Clover (Trifolium pratense) and Zigzag Clover (T. medium) - A Picture of Genomic Similarities and Differences.</title>
        <authorList>
            <person name="Dluhosova J."/>
            <person name="Istvanek J."/>
            <person name="Nedelnik J."/>
            <person name="Repkova J."/>
        </authorList>
    </citation>
    <scope>NUCLEOTIDE SEQUENCE [LARGE SCALE GENOMIC DNA]</scope>
    <source>
        <strain evidence="3">cv. 10/8</strain>
        <tissue evidence="2">Leaf</tissue>
    </source>
</reference>
<feature type="compositionally biased region" description="Basic and acidic residues" evidence="1">
    <location>
        <begin position="44"/>
        <end position="57"/>
    </location>
</feature>
<organism evidence="2 3">
    <name type="scientific">Trifolium medium</name>
    <dbReference type="NCBI Taxonomy" id="97028"/>
    <lineage>
        <taxon>Eukaryota</taxon>
        <taxon>Viridiplantae</taxon>
        <taxon>Streptophyta</taxon>
        <taxon>Embryophyta</taxon>
        <taxon>Tracheophyta</taxon>
        <taxon>Spermatophyta</taxon>
        <taxon>Magnoliopsida</taxon>
        <taxon>eudicotyledons</taxon>
        <taxon>Gunneridae</taxon>
        <taxon>Pentapetalae</taxon>
        <taxon>rosids</taxon>
        <taxon>fabids</taxon>
        <taxon>Fabales</taxon>
        <taxon>Fabaceae</taxon>
        <taxon>Papilionoideae</taxon>
        <taxon>50 kb inversion clade</taxon>
        <taxon>NPAAA clade</taxon>
        <taxon>Hologalegina</taxon>
        <taxon>IRL clade</taxon>
        <taxon>Trifolieae</taxon>
        <taxon>Trifolium</taxon>
    </lineage>
</organism>
<accession>A0A392PNE7</accession>
<sequence length="79" mass="8869">MLKSSRAEPDQLSIVYGRQGITVENRSGPRRSSSKNAVGARIQRKYERRSLEVDVRTVSRKKSRSANSNSNKPFESSDA</sequence>
<dbReference type="AlphaFoldDB" id="A0A392PNE7"/>
<evidence type="ECO:0000256" key="1">
    <source>
        <dbReference type="SAM" id="MobiDB-lite"/>
    </source>
</evidence>
<proteinExistence type="predicted"/>
<name>A0A392PNE7_9FABA</name>
<evidence type="ECO:0000313" key="3">
    <source>
        <dbReference type="Proteomes" id="UP000265520"/>
    </source>
</evidence>
<dbReference type="EMBL" id="LXQA010087138">
    <property type="protein sequence ID" value="MCI13167.1"/>
    <property type="molecule type" value="Genomic_DNA"/>
</dbReference>